<evidence type="ECO:0000256" key="6">
    <source>
        <dbReference type="ARBA" id="ARBA00023273"/>
    </source>
</evidence>
<keyword evidence="6" id="KW-0966">Cell projection</keyword>
<evidence type="ECO:0000256" key="4">
    <source>
        <dbReference type="ARBA" id="ARBA00022803"/>
    </source>
</evidence>
<dbReference type="SUPFAM" id="SSF48452">
    <property type="entry name" value="TPR-like"/>
    <property type="match status" value="1"/>
</dbReference>
<protein>
    <recommendedName>
        <fullName evidence="15">Intraflagellar transport protein 140</fullName>
    </recommendedName>
</protein>
<dbReference type="SUPFAM" id="SSF50978">
    <property type="entry name" value="WD40 repeat-like"/>
    <property type="match status" value="1"/>
</dbReference>
<dbReference type="Gene3D" id="2.130.10.10">
    <property type="entry name" value="YVTN repeat-like/Quinoprotein amine dehydrogenase"/>
    <property type="match status" value="2"/>
</dbReference>
<dbReference type="SMART" id="SM00320">
    <property type="entry name" value="WD40"/>
    <property type="match status" value="6"/>
</dbReference>
<dbReference type="SUPFAM" id="SSF50969">
    <property type="entry name" value="YVTN repeat-like/Quinoprotein amine dehydrogenase"/>
    <property type="match status" value="1"/>
</dbReference>
<dbReference type="PROSITE" id="PS50294">
    <property type="entry name" value="WD_REPEATS_REGION"/>
    <property type="match status" value="1"/>
</dbReference>
<dbReference type="PROSITE" id="PS50082">
    <property type="entry name" value="WD_REPEATS_2"/>
    <property type="match status" value="1"/>
</dbReference>
<dbReference type="PANTHER" id="PTHR15722:SF7">
    <property type="entry name" value="INTRAFLAGELLAR TRANSPORT PROTEIN 140 HOMOLOG"/>
    <property type="match status" value="1"/>
</dbReference>
<feature type="domain" description="IF140/IFT172/WDR19 TPR" evidence="12">
    <location>
        <begin position="747"/>
        <end position="1233"/>
    </location>
</feature>
<feature type="domain" description="IFT140 second beta-propeller" evidence="10">
    <location>
        <begin position="406"/>
        <end position="618"/>
    </location>
</feature>
<dbReference type="InterPro" id="IPR011044">
    <property type="entry name" value="Quino_amine_DH_bsu"/>
</dbReference>
<reference evidence="13 14" key="1">
    <citation type="journal article" date="2015" name="Genome Biol. Evol.">
        <title>Comparative Genomics of a Bacterivorous Green Alga Reveals Evolutionary Causalities and Consequences of Phago-Mixotrophic Mode of Nutrition.</title>
        <authorList>
            <person name="Burns J.A."/>
            <person name="Paasch A."/>
            <person name="Narechania A."/>
            <person name="Kim E."/>
        </authorList>
    </citation>
    <scope>NUCLEOTIDE SEQUENCE [LARGE SCALE GENOMIC DNA]</scope>
    <source>
        <strain evidence="13 14">PLY_AMNH</strain>
    </source>
</reference>
<feature type="repeat" description="WD" evidence="7">
    <location>
        <begin position="103"/>
        <end position="135"/>
    </location>
</feature>
<comment type="subcellular location">
    <subcellularLocation>
        <location evidence="1">Cell projection</location>
        <location evidence="1">Cilium</location>
    </subcellularLocation>
</comment>
<dbReference type="Gene3D" id="1.25.40.10">
    <property type="entry name" value="Tetratricopeptide repeat domain"/>
    <property type="match status" value="1"/>
</dbReference>
<evidence type="ECO:0000256" key="5">
    <source>
        <dbReference type="ARBA" id="ARBA00023069"/>
    </source>
</evidence>
<dbReference type="GO" id="GO:0036064">
    <property type="term" value="C:ciliary basal body"/>
    <property type="evidence" value="ECO:0007669"/>
    <property type="project" value="TreeGrafter"/>
</dbReference>
<sequence>MAIYFANRVALGNARGNPVCSAWSKVKGESPLLGISCTGGTVGIYTDEGEPLDKENDPPIKSSRGADAEVLSWHPTMKLLAIGWKDGTLSFWSEAERRVSEDKQTHSSAITCLEWSEDGSRLLTGDEGGKVGVWKTDARGRPVPMVQYHERDAKITHICFRSVDPSDAASQPPEPPKEDGAAAELPAVIFYYGILTQEKGVVCQGDDKGHKGHLYEVDTDLVALLYYKEKGALVALSRSSTLTVHAPKDSSWVSLVKAKLPTMEGVSSLQVTWAGKHVLASASDKDSMVRMFNLNTEENFVLMMGEENAMKKVSSLAFNTATNSLAAGTKEGRVAMWKFVGAESDSTEGDSSRNPEDDWQLLPGVSLGSKVTALSWGPNMRLLVGVCMDGVYIMSKCVLQHKIRDKNAVVQLSADKVVIESCDPTAQAGSSAQRLLTTSMQITGVDCTETHVLLWNGKKAEVYELARDDVRMVSTFPSAASSMAIFKESVFRTNDSRVEVCNLQGTVKQTLVFDEVHGKAQHLNVNGEYLAVTSTKSYLKMWKISGREAKQHGPGPGRRIELGDGDELGEVESLQVNCSGSKVSFILTSSENQAKVDSRIIVYDVEMDNFSAFDFKSQKRYPEAHFWDADEPKLLAVESRMDAANHAENDSMGLDTQEVEVTTLFSTPDDGVLFQEQHQLDPEMEGCVGLKVPFIFFFKKVQGDMGGAQMDGPCVKSGVMRDFTGLESVDDKTRQALLNFSYHLAVGNMDDAYKAVKLIKNPNVWENMAHMCIKTKRLDVAEHCLGNMGHIRGARAIREASEYKEIDARVGTVAVQLGLIQDAAKLFVACDRYDLLNNLHQSCGEWEKAIEVAQKHDRIHLRTTYYNHARHLESIGDTPGATSAYEMSETHRAEVPRMLYENNMLEELEEYINTTQDKKLMKWWARYCESSGMFDKALECYQTAGDYLALVRVHCYRGSFQEASEIAAESNDGAAAFHLARQFENQERIPEAIQFFARAQRYNHAIRLSKKHGMDNELMNLALQSNQRSLMVESAHYFEEKDMCEKAVLLYQKGGNVERALDLCFRAQLFESLRTIADDLGDDTDPAILMRCADFFLEHGQFGKAVHLLVAAKDFEKALNLSIEHNILITEDMAEAMTPNKDQGTAEERTNLLRRIGKCCKRQGSFHLACKKYTQAGDKVKAMKVLLKSGDTEKVIFFAGVSRQKEIYIMAANYLQTLDWHNDAEIMKSIIQFYTKAKAMDSLSSFYEACAQIEIDEYRDYEKALGALREATKFMAKAQRTSPDKDERLASLNQRISLCDKFVQARKLIKTDPQEMVRICSGLLEYPPEDSHDVESAIRVGDVFALLVEYYQSTQNYEQAYHLIEKMRDRNIILSPYLDQEMVESVYKAMGVPLNDTRQQADDGEDTVGEEIDGEA</sequence>
<organism evidence="13 14">
    <name type="scientific">Cymbomonas tetramitiformis</name>
    <dbReference type="NCBI Taxonomy" id="36881"/>
    <lineage>
        <taxon>Eukaryota</taxon>
        <taxon>Viridiplantae</taxon>
        <taxon>Chlorophyta</taxon>
        <taxon>Pyramimonadophyceae</taxon>
        <taxon>Pyramimonadales</taxon>
        <taxon>Pyramimonadaceae</taxon>
        <taxon>Cymbomonas</taxon>
    </lineage>
</organism>
<evidence type="ECO:0000256" key="3">
    <source>
        <dbReference type="ARBA" id="ARBA00022737"/>
    </source>
</evidence>
<keyword evidence="5" id="KW-0969">Cilium</keyword>
<dbReference type="GO" id="GO:0035721">
    <property type="term" value="P:intraciliary retrograde transport"/>
    <property type="evidence" value="ECO:0007669"/>
    <property type="project" value="TreeGrafter"/>
</dbReference>
<dbReference type="Pfam" id="PF24760">
    <property type="entry name" value="TPR_IF140_C"/>
    <property type="match status" value="1"/>
</dbReference>
<evidence type="ECO:0000259" key="10">
    <source>
        <dbReference type="Pfam" id="PF23385"/>
    </source>
</evidence>
<dbReference type="Pfam" id="PF24762">
    <property type="entry name" value="TPR_IF140-IFT172"/>
    <property type="match status" value="1"/>
</dbReference>
<dbReference type="InterPro" id="IPR016024">
    <property type="entry name" value="ARM-type_fold"/>
</dbReference>
<dbReference type="Pfam" id="PF23385">
    <property type="entry name" value="Beta-prop_IFT140_2nd"/>
    <property type="match status" value="1"/>
</dbReference>
<feature type="domain" description="IFT140 first beta-propeller" evidence="9">
    <location>
        <begin position="2"/>
        <end position="168"/>
    </location>
</feature>
<dbReference type="Proteomes" id="UP001190700">
    <property type="component" value="Unassembled WGS sequence"/>
</dbReference>
<evidence type="ECO:0000259" key="9">
    <source>
        <dbReference type="Pfam" id="PF23383"/>
    </source>
</evidence>
<evidence type="ECO:0000313" key="14">
    <source>
        <dbReference type="Proteomes" id="UP001190700"/>
    </source>
</evidence>
<dbReference type="InterPro" id="IPR056154">
    <property type="entry name" value="Beta-prop_IFT140_1st"/>
</dbReference>
<gene>
    <name evidence="13" type="ORF">CYMTET_10767</name>
</gene>
<dbReference type="GO" id="GO:0005930">
    <property type="term" value="C:axoneme"/>
    <property type="evidence" value="ECO:0007669"/>
    <property type="project" value="TreeGrafter"/>
</dbReference>
<dbReference type="PANTHER" id="PTHR15722">
    <property type="entry name" value="IFT140/172-RELATED"/>
    <property type="match status" value="1"/>
</dbReference>
<comment type="caution">
    <text evidence="13">The sequence shown here is derived from an EMBL/GenBank/DDBJ whole genome shotgun (WGS) entry which is preliminary data.</text>
</comment>
<feature type="compositionally biased region" description="Acidic residues" evidence="8">
    <location>
        <begin position="1402"/>
        <end position="1416"/>
    </location>
</feature>
<dbReference type="GO" id="GO:0030991">
    <property type="term" value="C:intraciliary transport particle A"/>
    <property type="evidence" value="ECO:0007669"/>
    <property type="project" value="TreeGrafter"/>
</dbReference>
<evidence type="ECO:0000256" key="7">
    <source>
        <dbReference type="PROSITE-ProRule" id="PRU00221"/>
    </source>
</evidence>
<evidence type="ECO:0000259" key="12">
    <source>
        <dbReference type="Pfam" id="PF24762"/>
    </source>
</evidence>
<keyword evidence="3" id="KW-0677">Repeat</keyword>
<keyword evidence="4" id="KW-0802">TPR repeat</keyword>
<dbReference type="InterPro" id="IPR036322">
    <property type="entry name" value="WD40_repeat_dom_sf"/>
</dbReference>
<feature type="domain" description="IFT140 first beta-propeller" evidence="9">
    <location>
        <begin position="195"/>
        <end position="395"/>
    </location>
</feature>
<dbReference type="Pfam" id="PF23383">
    <property type="entry name" value="Beta-prop_IFT140_1st"/>
    <property type="match status" value="2"/>
</dbReference>
<dbReference type="FunFam" id="1.25.40.470:FF:000015">
    <property type="entry name" value="Intraflagellar transport particle protein 140"/>
    <property type="match status" value="1"/>
</dbReference>
<evidence type="ECO:0000256" key="1">
    <source>
        <dbReference type="ARBA" id="ARBA00004138"/>
    </source>
</evidence>
<evidence type="ECO:0000256" key="8">
    <source>
        <dbReference type="SAM" id="MobiDB-lite"/>
    </source>
</evidence>
<dbReference type="InterPro" id="IPR056155">
    <property type="entry name" value="Beta-prop_IFT140_2nd"/>
</dbReference>
<dbReference type="EMBL" id="LGRX02003836">
    <property type="protein sequence ID" value="KAK3281449.1"/>
    <property type="molecule type" value="Genomic_DNA"/>
</dbReference>
<dbReference type="InterPro" id="IPR011990">
    <property type="entry name" value="TPR-like_helical_dom_sf"/>
</dbReference>
<keyword evidence="14" id="KW-1185">Reference proteome</keyword>
<dbReference type="SUPFAM" id="SSF48371">
    <property type="entry name" value="ARM repeat"/>
    <property type="match status" value="1"/>
</dbReference>
<feature type="domain" description="IF140 C-terminal TPR" evidence="11">
    <location>
        <begin position="1241"/>
        <end position="1368"/>
    </location>
</feature>
<evidence type="ECO:0000256" key="2">
    <source>
        <dbReference type="ARBA" id="ARBA00022574"/>
    </source>
</evidence>
<evidence type="ECO:0000313" key="13">
    <source>
        <dbReference type="EMBL" id="KAK3281449.1"/>
    </source>
</evidence>
<dbReference type="InterPro" id="IPR015943">
    <property type="entry name" value="WD40/YVTN_repeat-like_dom_sf"/>
</dbReference>
<evidence type="ECO:0008006" key="15">
    <source>
        <dbReference type="Google" id="ProtNLM"/>
    </source>
</evidence>
<feature type="region of interest" description="Disordered" evidence="8">
    <location>
        <begin position="1395"/>
        <end position="1416"/>
    </location>
</feature>
<dbReference type="InterPro" id="IPR001680">
    <property type="entry name" value="WD40_rpt"/>
</dbReference>
<keyword evidence="2 7" id="KW-0853">WD repeat</keyword>
<evidence type="ECO:0000259" key="11">
    <source>
        <dbReference type="Pfam" id="PF24760"/>
    </source>
</evidence>
<dbReference type="InterPro" id="IPR056168">
    <property type="entry name" value="TPR_IF140/IFT172/WDR19"/>
</dbReference>
<accession>A0AAE0LE48</accession>
<name>A0AAE0LE48_9CHLO</name>
<dbReference type="InterPro" id="IPR056156">
    <property type="entry name" value="TPR_IF140_C"/>
</dbReference>
<proteinExistence type="predicted"/>
<dbReference type="Gene3D" id="1.25.40.470">
    <property type="match status" value="1"/>
</dbReference>